<dbReference type="InterPro" id="IPR027417">
    <property type="entry name" value="P-loop_NTPase"/>
</dbReference>
<evidence type="ECO:0000259" key="4">
    <source>
        <dbReference type="SMART" id="SM00382"/>
    </source>
</evidence>
<dbReference type="Pfam" id="PF10431">
    <property type="entry name" value="ClpB_D2-small"/>
    <property type="match status" value="1"/>
</dbReference>
<dbReference type="InterPro" id="IPR050052">
    <property type="entry name" value="ATP-dep_Clp_protease_ClpX"/>
</dbReference>
<dbReference type="Gene3D" id="3.40.50.300">
    <property type="entry name" value="P-loop containing nucleotide triphosphate hydrolases"/>
    <property type="match status" value="1"/>
</dbReference>
<keyword evidence="1" id="KW-0547">Nucleotide-binding</keyword>
<dbReference type="AlphaFoldDB" id="A0A5E6MGN0"/>
<reference evidence="6 7" key="1">
    <citation type="submission" date="2019-09" db="EMBL/GenBank/DDBJ databases">
        <authorList>
            <person name="Cremers G."/>
        </authorList>
    </citation>
    <scope>NUCLEOTIDE SEQUENCE [LARGE SCALE GENOMIC DNA]</scope>
    <source>
        <strain evidence="6">4A</strain>
    </source>
</reference>
<feature type="domain" description="AAA+ ATPase" evidence="4">
    <location>
        <begin position="99"/>
        <end position="269"/>
    </location>
</feature>
<evidence type="ECO:0000313" key="6">
    <source>
        <dbReference type="EMBL" id="VVM04634.1"/>
    </source>
</evidence>
<dbReference type="Proteomes" id="UP000334923">
    <property type="component" value="Unassembled WGS sequence"/>
</dbReference>
<dbReference type="Pfam" id="PF07724">
    <property type="entry name" value="AAA_2"/>
    <property type="match status" value="1"/>
</dbReference>
<dbReference type="Gene3D" id="1.10.8.60">
    <property type="match status" value="1"/>
</dbReference>
<dbReference type="GO" id="GO:0051603">
    <property type="term" value="P:proteolysis involved in protein catabolic process"/>
    <property type="evidence" value="ECO:0007669"/>
    <property type="project" value="TreeGrafter"/>
</dbReference>
<dbReference type="InterPro" id="IPR003593">
    <property type="entry name" value="AAA+_ATPase"/>
</dbReference>
<organism evidence="6 7">
    <name type="scientific">Methylacidimicrobium tartarophylax</name>
    <dbReference type="NCBI Taxonomy" id="1041768"/>
    <lineage>
        <taxon>Bacteria</taxon>
        <taxon>Pseudomonadati</taxon>
        <taxon>Verrucomicrobiota</taxon>
        <taxon>Methylacidimicrobium</taxon>
    </lineage>
</organism>
<keyword evidence="6" id="KW-0645">Protease</keyword>
<dbReference type="InterPro" id="IPR003959">
    <property type="entry name" value="ATPase_AAA_core"/>
</dbReference>
<accession>A0A5E6MGN0</accession>
<evidence type="ECO:0000259" key="5">
    <source>
        <dbReference type="SMART" id="SM01086"/>
    </source>
</evidence>
<gene>
    <name evidence="6" type="primary">clpX</name>
    <name evidence="6" type="ORF">MAMT_00203</name>
</gene>
<sequence>MSSPQFPEGEEWQRRFQEMFRAFTPPQAPPEKKEKEGKDREAFEKQIRSFTFTPKELKAYLDRFVIQQEEAKRVLSVAVCDHYNHVRAALAGEELPHYVKQNVLLVGPSGVGKTYLVRCLAERIGVPMVRGDATKFSETGYMGGDVEDLVRELVQQAGGDVSIAQYGIIYLDEIDKLAGFHSMGRDVSGRGVQANLLKLLEETEVPVRAPYDLQGQIQTMLDFQRGSREKKRTVNTRHILFLVSGAFTRLPEIVSRRMRRGQIGFRAEGVQADEREAVKEALTADFIEYGLEPEFVGRLPVRVFFEPLNADDLFRILQESEGSILRQYVAAFEAYGISLRFTDGALHRIAQRAAQEETGARGLMTIGERILRPFRFECPGTGLREILIDEDTVENPQKALDAALAHFREGGGETVQEVETFAEEFFRAHELRLRFEPEAVQSLRAEAGAEVGAVVQLCRKKFKDFPFGLRLIRANTGQETFTLPPEAVKDPEGLLSRWVLASYSGSGNTAPDQEKKSTEAE</sequence>
<dbReference type="GO" id="GO:0005524">
    <property type="term" value="F:ATP binding"/>
    <property type="evidence" value="ECO:0007669"/>
    <property type="project" value="UniProtKB-KW"/>
</dbReference>
<dbReference type="SUPFAM" id="SSF52540">
    <property type="entry name" value="P-loop containing nucleoside triphosphate hydrolases"/>
    <property type="match status" value="1"/>
</dbReference>
<dbReference type="GO" id="GO:0016887">
    <property type="term" value="F:ATP hydrolysis activity"/>
    <property type="evidence" value="ECO:0007669"/>
    <property type="project" value="InterPro"/>
</dbReference>
<dbReference type="PANTHER" id="PTHR48102:SF7">
    <property type="entry name" value="ATP-DEPENDENT CLP PROTEASE ATP-BINDING SUBUNIT CLPX-LIKE, MITOCHONDRIAL"/>
    <property type="match status" value="1"/>
</dbReference>
<dbReference type="InterPro" id="IPR019489">
    <property type="entry name" value="Clp_ATPase_C"/>
</dbReference>
<dbReference type="EMBL" id="CABFVA020000007">
    <property type="protein sequence ID" value="VVM04634.1"/>
    <property type="molecule type" value="Genomic_DNA"/>
</dbReference>
<dbReference type="GO" id="GO:0008233">
    <property type="term" value="F:peptidase activity"/>
    <property type="evidence" value="ECO:0007669"/>
    <property type="project" value="UniProtKB-KW"/>
</dbReference>
<keyword evidence="2 6" id="KW-0067">ATP-binding</keyword>
<dbReference type="SMART" id="SM00382">
    <property type="entry name" value="AAA"/>
    <property type="match status" value="1"/>
</dbReference>
<keyword evidence="6" id="KW-0378">Hydrolase</keyword>
<feature type="domain" description="Clp ATPase C-terminal" evidence="5">
    <location>
        <begin position="308"/>
        <end position="399"/>
    </location>
</feature>
<protein>
    <submittedName>
        <fullName evidence="6">ATP-dependent Clp protease ATP-binding subunit ClpX</fullName>
    </submittedName>
</protein>
<dbReference type="PANTHER" id="PTHR48102">
    <property type="entry name" value="ATP-DEPENDENT CLP PROTEASE ATP-BINDING SUBUNIT CLPX-LIKE, MITOCHONDRIAL-RELATED"/>
    <property type="match status" value="1"/>
</dbReference>
<dbReference type="SMART" id="SM01086">
    <property type="entry name" value="ClpB_D2-small"/>
    <property type="match status" value="1"/>
</dbReference>
<evidence type="ECO:0000313" key="7">
    <source>
        <dbReference type="Proteomes" id="UP000334923"/>
    </source>
</evidence>
<proteinExistence type="predicted"/>
<keyword evidence="3" id="KW-0143">Chaperone</keyword>
<dbReference type="RefSeq" id="WP_246186449.1">
    <property type="nucleotide sequence ID" value="NZ_CABFVA020000007.1"/>
</dbReference>
<keyword evidence="7" id="KW-1185">Reference proteome</keyword>
<evidence type="ECO:0000256" key="2">
    <source>
        <dbReference type="ARBA" id="ARBA00022840"/>
    </source>
</evidence>
<evidence type="ECO:0000256" key="3">
    <source>
        <dbReference type="ARBA" id="ARBA00023186"/>
    </source>
</evidence>
<name>A0A5E6MGN0_9BACT</name>
<evidence type="ECO:0000256" key="1">
    <source>
        <dbReference type="ARBA" id="ARBA00022741"/>
    </source>
</evidence>